<feature type="domain" description="DUF2231" evidence="2">
    <location>
        <begin position="22"/>
        <end position="185"/>
    </location>
</feature>
<feature type="transmembrane region" description="Helical" evidence="1">
    <location>
        <begin position="72"/>
        <end position="92"/>
    </location>
</feature>
<sequence length="201" mass="22106">MNSQLIEQLRLRLGVNGLPYEIPMHPKLVHLTLGLFIIAILFDIAGAIFPIEKPIFKFLGLTAIRSGFFDVGWYNLLGAAVVTFFTVGFGFFELLLANPPINQKSDWGLNASWTMLLHGLGGVVLLGAIVAMTVWRGLQRYHWRKDTVIQVQRGYLLVGIAMLGILYIHGTLGGQLGGEFGIHVTAAQLIQDSANPNLLPK</sequence>
<keyword evidence="1" id="KW-1133">Transmembrane helix</keyword>
<dbReference type="AlphaFoldDB" id="A0A975TCM9"/>
<evidence type="ECO:0000313" key="4">
    <source>
        <dbReference type="Proteomes" id="UP000683511"/>
    </source>
</evidence>
<reference evidence="3" key="1">
    <citation type="submission" date="2017-04" db="EMBL/GenBank/DDBJ databases">
        <title>Genome deletions in a multicellular cyanobacterial endosymbiont for morphological adaptation in marine diatoms.</title>
        <authorList>
            <person name="Wang Y."/>
            <person name="Gao H."/>
            <person name="Li R."/>
            <person name="Xu X."/>
        </authorList>
    </citation>
    <scope>NUCLEOTIDE SEQUENCE</scope>
    <source>
        <strain evidence="3">FACHB 800</strain>
    </source>
</reference>
<dbReference type="EMBL" id="CP021056">
    <property type="protein sequence ID" value="QXE25451.1"/>
    <property type="molecule type" value="Genomic_DNA"/>
</dbReference>
<gene>
    <name evidence="3" type="ORF">B6N60_04166</name>
</gene>
<dbReference type="KEGG" id="rsin:B6N60_04166"/>
<organism evidence="3 4">
    <name type="scientific">Richelia sinica FACHB-800</name>
    <dbReference type="NCBI Taxonomy" id="1357546"/>
    <lineage>
        <taxon>Bacteria</taxon>
        <taxon>Bacillati</taxon>
        <taxon>Cyanobacteriota</taxon>
        <taxon>Cyanophyceae</taxon>
        <taxon>Nostocales</taxon>
        <taxon>Nostocaceae</taxon>
        <taxon>Richelia</taxon>
    </lineage>
</organism>
<evidence type="ECO:0000259" key="2">
    <source>
        <dbReference type="Pfam" id="PF09990"/>
    </source>
</evidence>
<dbReference type="InterPro" id="IPR019251">
    <property type="entry name" value="DUF2231_TM"/>
</dbReference>
<feature type="transmembrane region" description="Helical" evidence="1">
    <location>
        <begin position="28"/>
        <end position="51"/>
    </location>
</feature>
<evidence type="ECO:0000256" key="1">
    <source>
        <dbReference type="SAM" id="Phobius"/>
    </source>
</evidence>
<evidence type="ECO:0000313" key="3">
    <source>
        <dbReference type="EMBL" id="QXE25451.1"/>
    </source>
</evidence>
<dbReference type="Pfam" id="PF09990">
    <property type="entry name" value="DUF2231"/>
    <property type="match status" value="1"/>
</dbReference>
<proteinExistence type="predicted"/>
<feature type="transmembrane region" description="Helical" evidence="1">
    <location>
        <begin position="155"/>
        <end position="172"/>
    </location>
</feature>
<name>A0A975TCM9_9NOST</name>
<dbReference type="Proteomes" id="UP000683511">
    <property type="component" value="Chromosome"/>
</dbReference>
<keyword evidence="4" id="KW-1185">Reference proteome</keyword>
<accession>A0A975TCM9</accession>
<keyword evidence="1" id="KW-0812">Transmembrane</keyword>
<feature type="transmembrane region" description="Helical" evidence="1">
    <location>
        <begin position="112"/>
        <end position="135"/>
    </location>
</feature>
<keyword evidence="1" id="KW-0472">Membrane</keyword>
<dbReference type="RefSeq" id="WP_190608109.1">
    <property type="nucleotide sequence ID" value="NZ_CP021056.1"/>
</dbReference>
<protein>
    <recommendedName>
        <fullName evidence="2">DUF2231 domain-containing protein</fullName>
    </recommendedName>
</protein>